<evidence type="ECO:0000313" key="4">
    <source>
        <dbReference type="Proteomes" id="UP001497480"/>
    </source>
</evidence>
<dbReference type="PROSITE" id="PS51388">
    <property type="entry name" value="GED"/>
    <property type="match status" value="1"/>
</dbReference>
<name>A0AAV1WAT7_LUPLU</name>
<dbReference type="InterPro" id="IPR000375">
    <property type="entry name" value="Dynamin_stalk"/>
</dbReference>
<dbReference type="PANTHER" id="PTHR11566">
    <property type="entry name" value="DYNAMIN"/>
    <property type="match status" value="1"/>
</dbReference>
<accession>A0AAV1WAT7</accession>
<dbReference type="PANTHER" id="PTHR11566:SF173">
    <property type="entry name" value="DYNAMIN-RELATED PROTEIN 4C"/>
    <property type="match status" value="1"/>
</dbReference>
<dbReference type="InterPro" id="IPR022812">
    <property type="entry name" value="Dynamin"/>
</dbReference>
<keyword evidence="1" id="KW-0505">Motor protein</keyword>
<protein>
    <recommendedName>
        <fullName evidence="2">GED domain-containing protein</fullName>
    </recommendedName>
</protein>
<sequence>MYVLVELLDSFSKDLNNCEESDVTKNFLMEEIKVLEEAKWIGLPNFMPRAAFLTILQRKVNGIAKLPIDFVDNVWEYLGKVVTSILTHHSENYYQLQCSSRRAGQNLISKMKECSIKHVMVAVEMEQKTDYTCNTEFTVEYNSLISQQVPFVDAVLDAQKKPSQVMLEGVGMIDVSHLREYSDVLNQAFDLKVRMIAYWKIVKKRLIDTIALHLMLSISNFVNKDLEKEIVHDLLSPIGGGIERLLVESPSISGKRERLRRSVKVLRESKDTVGNIIDKIASYGE</sequence>
<keyword evidence="4" id="KW-1185">Reference proteome</keyword>
<dbReference type="Pfam" id="PF02212">
    <property type="entry name" value="GED"/>
    <property type="match status" value="1"/>
</dbReference>
<dbReference type="InterPro" id="IPR003130">
    <property type="entry name" value="GED"/>
</dbReference>
<reference evidence="3 4" key="1">
    <citation type="submission" date="2024-03" db="EMBL/GenBank/DDBJ databases">
        <authorList>
            <person name="Martinez-Hernandez J."/>
        </authorList>
    </citation>
    <scope>NUCLEOTIDE SEQUENCE [LARGE SCALE GENOMIC DNA]</scope>
</reference>
<dbReference type="GO" id="GO:0003924">
    <property type="term" value="F:GTPase activity"/>
    <property type="evidence" value="ECO:0007669"/>
    <property type="project" value="InterPro"/>
</dbReference>
<dbReference type="GO" id="GO:0005525">
    <property type="term" value="F:GTP binding"/>
    <property type="evidence" value="ECO:0007669"/>
    <property type="project" value="InterPro"/>
</dbReference>
<dbReference type="GO" id="GO:0016020">
    <property type="term" value="C:membrane"/>
    <property type="evidence" value="ECO:0007669"/>
    <property type="project" value="TreeGrafter"/>
</dbReference>
<organism evidence="3 4">
    <name type="scientific">Lupinus luteus</name>
    <name type="common">European yellow lupine</name>
    <dbReference type="NCBI Taxonomy" id="3873"/>
    <lineage>
        <taxon>Eukaryota</taxon>
        <taxon>Viridiplantae</taxon>
        <taxon>Streptophyta</taxon>
        <taxon>Embryophyta</taxon>
        <taxon>Tracheophyta</taxon>
        <taxon>Spermatophyta</taxon>
        <taxon>Magnoliopsida</taxon>
        <taxon>eudicotyledons</taxon>
        <taxon>Gunneridae</taxon>
        <taxon>Pentapetalae</taxon>
        <taxon>rosids</taxon>
        <taxon>fabids</taxon>
        <taxon>Fabales</taxon>
        <taxon>Fabaceae</taxon>
        <taxon>Papilionoideae</taxon>
        <taxon>50 kb inversion clade</taxon>
        <taxon>genistoids sensu lato</taxon>
        <taxon>core genistoids</taxon>
        <taxon>Genisteae</taxon>
        <taxon>Lupinus</taxon>
    </lineage>
</organism>
<dbReference type="AlphaFoldDB" id="A0AAV1WAT7"/>
<comment type="caution">
    <text evidence="3">The sequence shown here is derived from an EMBL/GenBank/DDBJ whole genome shotgun (WGS) entry which is preliminary data.</text>
</comment>
<dbReference type="GO" id="GO:0005874">
    <property type="term" value="C:microtubule"/>
    <property type="evidence" value="ECO:0007669"/>
    <property type="project" value="TreeGrafter"/>
</dbReference>
<dbReference type="EMBL" id="CAXHTB010000005">
    <property type="protein sequence ID" value="CAL0306480.1"/>
    <property type="molecule type" value="Genomic_DNA"/>
</dbReference>
<feature type="domain" description="GED" evidence="2">
    <location>
        <begin position="188"/>
        <end position="281"/>
    </location>
</feature>
<evidence type="ECO:0000313" key="3">
    <source>
        <dbReference type="EMBL" id="CAL0306480.1"/>
    </source>
</evidence>
<dbReference type="GO" id="GO:0008017">
    <property type="term" value="F:microtubule binding"/>
    <property type="evidence" value="ECO:0007669"/>
    <property type="project" value="TreeGrafter"/>
</dbReference>
<dbReference type="Proteomes" id="UP001497480">
    <property type="component" value="Unassembled WGS sequence"/>
</dbReference>
<evidence type="ECO:0000259" key="2">
    <source>
        <dbReference type="PROSITE" id="PS51388"/>
    </source>
</evidence>
<dbReference type="Pfam" id="PF01031">
    <property type="entry name" value="Dynamin_M"/>
    <property type="match status" value="1"/>
</dbReference>
<dbReference type="InterPro" id="IPR020850">
    <property type="entry name" value="GED_dom"/>
</dbReference>
<dbReference type="SMART" id="SM00302">
    <property type="entry name" value="GED"/>
    <property type="match status" value="1"/>
</dbReference>
<dbReference type="Gene3D" id="1.20.120.1240">
    <property type="entry name" value="Dynamin, middle domain"/>
    <property type="match status" value="1"/>
</dbReference>
<gene>
    <name evidence="3" type="ORF">LLUT_LOCUS7540</name>
</gene>
<evidence type="ECO:0000256" key="1">
    <source>
        <dbReference type="ARBA" id="ARBA00023175"/>
    </source>
</evidence>
<dbReference type="GO" id="GO:0005737">
    <property type="term" value="C:cytoplasm"/>
    <property type="evidence" value="ECO:0007669"/>
    <property type="project" value="TreeGrafter"/>
</dbReference>
<proteinExistence type="predicted"/>